<evidence type="ECO:0000256" key="2">
    <source>
        <dbReference type="SAM" id="SignalP"/>
    </source>
</evidence>
<dbReference type="PANTHER" id="PTHR24260">
    <property type="match status" value="1"/>
</dbReference>
<evidence type="ECO:0000256" key="1">
    <source>
        <dbReference type="ARBA" id="ARBA00024195"/>
    </source>
</evidence>
<evidence type="ECO:0000259" key="3">
    <source>
        <dbReference type="PROSITE" id="PS50240"/>
    </source>
</evidence>
<dbReference type="VEuPathDB" id="VectorBase:ADIR009384"/>
<reference evidence="5" key="1">
    <citation type="submission" date="2013-03" db="EMBL/GenBank/DDBJ databases">
        <title>The Genome Sequence of Anopheles dirus WRAIR2.</title>
        <authorList>
            <consortium name="The Broad Institute Genomics Platform"/>
            <person name="Neafsey D.E."/>
            <person name="Walton C."/>
            <person name="Walker B."/>
            <person name="Young S.K."/>
            <person name="Zeng Q."/>
            <person name="Gargeya S."/>
            <person name="Fitzgerald M."/>
            <person name="Haas B."/>
            <person name="Abouelleil A."/>
            <person name="Allen A.W."/>
            <person name="Alvarado L."/>
            <person name="Arachchi H.M."/>
            <person name="Berlin A.M."/>
            <person name="Chapman S.B."/>
            <person name="Gainer-Dewar J."/>
            <person name="Goldberg J."/>
            <person name="Griggs A."/>
            <person name="Gujja S."/>
            <person name="Hansen M."/>
            <person name="Howarth C."/>
            <person name="Imamovic A."/>
            <person name="Ireland A."/>
            <person name="Larimer J."/>
            <person name="McCowan C."/>
            <person name="Murphy C."/>
            <person name="Pearson M."/>
            <person name="Poon T.W."/>
            <person name="Priest M."/>
            <person name="Roberts A."/>
            <person name="Saif S."/>
            <person name="Shea T."/>
            <person name="Sisk P."/>
            <person name="Sykes S."/>
            <person name="Wortman J."/>
            <person name="Nusbaum C."/>
            <person name="Birren B."/>
        </authorList>
    </citation>
    <scope>NUCLEOTIDE SEQUENCE [LARGE SCALE GENOMIC DNA]</scope>
    <source>
        <strain evidence="5">WRAIR2</strain>
    </source>
</reference>
<feature type="signal peptide" evidence="2">
    <location>
        <begin position="1"/>
        <end position="22"/>
    </location>
</feature>
<dbReference type="PROSITE" id="PS50240">
    <property type="entry name" value="TRYPSIN_DOM"/>
    <property type="match status" value="2"/>
</dbReference>
<dbReference type="InterPro" id="IPR009003">
    <property type="entry name" value="Peptidase_S1_PA"/>
</dbReference>
<feature type="domain" description="Peptidase S1" evidence="3">
    <location>
        <begin position="42"/>
        <end position="313"/>
    </location>
</feature>
<dbReference type="InterPro" id="IPR001254">
    <property type="entry name" value="Trypsin_dom"/>
</dbReference>
<dbReference type="Proteomes" id="UP000075884">
    <property type="component" value="Unassembled WGS sequence"/>
</dbReference>
<reference evidence="4" key="2">
    <citation type="submission" date="2020-05" db="UniProtKB">
        <authorList>
            <consortium name="EnsemblMetazoa"/>
        </authorList>
    </citation>
    <scope>IDENTIFICATION</scope>
    <source>
        <strain evidence="4">WRAIR2</strain>
    </source>
</reference>
<dbReference type="InterPro" id="IPR001314">
    <property type="entry name" value="Peptidase_S1A"/>
</dbReference>
<dbReference type="Pfam" id="PF00089">
    <property type="entry name" value="Trypsin"/>
    <property type="match status" value="2"/>
</dbReference>
<name>A0A182NNZ9_9DIPT</name>
<dbReference type="SUPFAM" id="SSF50494">
    <property type="entry name" value="Trypsin-like serine proteases"/>
    <property type="match status" value="4"/>
</dbReference>
<dbReference type="CDD" id="cd00190">
    <property type="entry name" value="Tryp_SPc"/>
    <property type="match status" value="1"/>
</dbReference>
<organism evidence="4 5">
    <name type="scientific">Anopheles dirus</name>
    <dbReference type="NCBI Taxonomy" id="7168"/>
    <lineage>
        <taxon>Eukaryota</taxon>
        <taxon>Metazoa</taxon>
        <taxon>Ecdysozoa</taxon>
        <taxon>Arthropoda</taxon>
        <taxon>Hexapoda</taxon>
        <taxon>Insecta</taxon>
        <taxon>Pterygota</taxon>
        <taxon>Neoptera</taxon>
        <taxon>Endopterygota</taxon>
        <taxon>Diptera</taxon>
        <taxon>Nematocera</taxon>
        <taxon>Culicoidea</taxon>
        <taxon>Culicidae</taxon>
        <taxon>Anophelinae</taxon>
        <taxon>Anopheles</taxon>
    </lineage>
</organism>
<dbReference type="InterPro" id="IPR043504">
    <property type="entry name" value="Peptidase_S1_PA_chymotrypsin"/>
</dbReference>
<protein>
    <recommendedName>
        <fullName evidence="3">Peptidase S1 domain-containing protein</fullName>
    </recommendedName>
</protein>
<feature type="chain" id="PRO_5008130183" description="Peptidase S1 domain-containing protein" evidence="2">
    <location>
        <begin position="23"/>
        <end position="1119"/>
    </location>
</feature>
<dbReference type="SMART" id="SM00020">
    <property type="entry name" value="Tryp_SPc"/>
    <property type="match status" value="1"/>
</dbReference>
<evidence type="ECO:0000313" key="4">
    <source>
        <dbReference type="EnsemblMetazoa" id="ADIR009384-PA"/>
    </source>
</evidence>
<sequence>MSLNQWWRLALLCLVLCAVCSAFDIDERIQCGRRKLKTIYLIRHGIDAIVGHWPWHATIFHRKGKNLEYACGGSILDQNTILTGTHCGRIVLFVIKDRSGFNHTFHFQRLTAFPGGVINRRHVSVQLGRTKLNDAEDYMQSYDVQEILVHPKFSKQSIAHDISLIKLAGNITMTKYVQPVCIWNLPDKENPIIGKHGTIVGFGLTENDTVSDRLKTAPVSVVEPLQCIESDRGAFGHVLSSEMICAKGQQGVSACNGDSGGGLFFVISGKWFVRGLVSFSPGRENNSQLCDGNKNTVFTDVAQYLGWITQYIDPRVLHDENDAIVDYDEKLKLFNFDTCGDVTTGDYIGVLRRKSLVENDKDCAVTFISHWITIHPSFDLATYANDIALIELLHPIDPKAAEIIPLCLPVTPEIRFKNFDNLFLADGIPVTLLNRTDCRARYTVGRSILESNQFCGEFKEPNADTIEALTDLHGLPLYQVRTRGNKKQKFLRGVTLGHSINASVALAFIDLNDYMDWILYSMRFNGREENEEQQSFFGEMLKEPQWKWDNKWPRTWECGTNDRYSDVLIRDPIFPWVGWLHADRNITIAALSKDAIATLIHSRFALAAAVIMENKQQWYYACQTDECEEFIYEVEVREITIHPNYTEYPRRNDLALIELWPEIGGNHPYVEPICLQWTDTTRIRKPLRIGVLTSTYFLFKQKQLKQENSTSCQRRFLANGYQVDEKDISICTAFADGVEPAVVVPGAPLQAEIVYDGERRHFLRGLSYDLTGRKGSVGPTDVENLYFPRLFTDINPFLDWIAGEVDSVYAERSRLISNVAWNEERLMPDHVHLSALRSTRRRQLFDFKACGADIGQALENTYIDNISWFGLIHRTNDIGKLHKCAVILISDWYGISTASCAVNYTGDVAFTTNETLYRFAVQKVIVHPGYSRGDLNNDIALIQLAESANSLNPLCVPILDEFRTSGYNRSKLATFVSLKPYNIKHGYSNLLSIEPTTNRYVDSINCQIYSNESKPKYERHQTTPSQVNATICIRYNQSSKYTGTETEVEGSPMLSVHDFNGVKIFVLRGISLRNGSMARYASMYYLEIDGFLNWIMDNIDDTLHLNGLPFDLREKLIFN</sequence>
<dbReference type="GO" id="GO:0004252">
    <property type="term" value="F:serine-type endopeptidase activity"/>
    <property type="evidence" value="ECO:0007669"/>
    <property type="project" value="InterPro"/>
</dbReference>
<keyword evidence="2" id="KW-0732">Signal</keyword>
<dbReference type="GO" id="GO:0006508">
    <property type="term" value="P:proteolysis"/>
    <property type="evidence" value="ECO:0007669"/>
    <property type="project" value="InterPro"/>
</dbReference>
<dbReference type="PRINTS" id="PR00722">
    <property type="entry name" value="CHYMOTRYPSIN"/>
</dbReference>
<accession>A0A182NNZ9</accession>
<proteinExistence type="inferred from homology"/>
<dbReference type="Gene3D" id="2.40.10.10">
    <property type="entry name" value="Trypsin-like serine proteases"/>
    <property type="match status" value="4"/>
</dbReference>
<dbReference type="EnsemblMetazoa" id="ADIR009384-RA">
    <property type="protein sequence ID" value="ADIR009384-PA"/>
    <property type="gene ID" value="ADIR009384"/>
</dbReference>
<comment type="similarity">
    <text evidence="1">Belongs to the peptidase S1 family. CLIP subfamily.</text>
</comment>
<dbReference type="STRING" id="7168.A0A182NNZ9"/>
<evidence type="ECO:0000313" key="5">
    <source>
        <dbReference type="Proteomes" id="UP000075884"/>
    </source>
</evidence>
<keyword evidence="5" id="KW-1185">Reference proteome</keyword>
<dbReference type="InterPro" id="IPR051333">
    <property type="entry name" value="CLIP_Serine_Protease"/>
</dbReference>
<dbReference type="PANTHER" id="PTHR24260:SF136">
    <property type="entry name" value="GH08193P-RELATED"/>
    <property type="match status" value="1"/>
</dbReference>
<feature type="domain" description="Peptidase S1" evidence="3">
    <location>
        <begin position="853"/>
        <end position="1100"/>
    </location>
</feature>
<dbReference type="AlphaFoldDB" id="A0A182NNZ9"/>